<accession>A0A7J0C674</accession>
<proteinExistence type="predicted"/>
<evidence type="ECO:0000313" key="3">
    <source>
        <dbReference type="Proteomes" id="UP000498980"/>
    </source>
</evidence>
<dbReference type="Proteomes" id="UP000498980">
    <property type="component" value="Unassembled WGS sequence"/>
</dbReference>
<organism evidence="2 3">
    <name type="scientific">Streptomyces fulvorobeus</name>
    <dbReference type="NCBI Taxonomy" id="284028"/>
    <lineage>
        <taxon>Bacteria</taxon>
        <taxon>Bacillati</taxon>
        <taxon>Actinomycetota</taxon>
        <taxon>Actinomycetes</taxon>
        <taxon>Kitasatosporales</taxon>
        <taxon>Streptomycetaceae</taxon>
        <taxon>Streptomyces</taxon>
    </lineage>
</organism>
<dbReference type="AlphaFoldDB" id="A0A7J0C674"/>
<keyword evidence="3" id="KW-1185">Reference proteome</keyword>
<feature type="region of interest" description="Disordered" evidence="1">
    <location>
        <begin position="37"/>
        <end position="62"/>
    </location>
</feature>
<reference evidence="2 3" key="1">
    <citation type="submission" date="2020-05" db="EMBL/GenBank/DDBJ databases">
        <title>Whole genome shotgun sequence of Streptomyces fulvorobeus NBRC 15897.</title>
        <authorList>
            <person name="Komaki H."/>
            <person name="Tamura T."/>
        </authorList>
    </citation>
    <scope>NUCLEOTIDE SEQUENCE [LARGE SCALE GENOMIC DNA]</scope>
    <source>
        <strain evidence="2 3">NBRC 15897</strain>
    </source>
</reference>
<comment type="caution">
    <text evidence="2">The sequence shown here is derived from an EMBL/GenBank/DDBJ whole genome shotgun (WGS) entry which is preliminary data.</text>
</comment>
<protein>
    <submittedName>
        <fullName evidence="2">Uncharacterized protein</fullName>
    </submittedName>
</protein>
<evidence type="ECO:0000256" key="1">
    <source>
        <dbReference type="SAM" id="MobiDB-lite"/>
    </source>
</evidence>
<dbReference type="EMBL" id="BLWC01000001">
    <property type="protein sequence ID" value="GFM97647.1"/>
    <property type="molecule type" value="Genomic_DNA"/>
</dbReference>
<name>A0A7J0C674_9ACTN</name>
<gene>
    <name evidence="2" type="ORF">Sfulv_24580</name>
</gene>
<sequence>MGALGDGVHGQGVVTDFTEQVEDGGEQLALTLWRESGAHVPTSRPQVRRPAGDPEWITGPSNETVSYTRTLLPPGSETKSFRLWAAPQVAARRAHRKHGEGE</sequence>
<evidence type="ECO:0000313" key="2">
    <source>
        <dbReference type="EMBL" id="GFM97647.1"/>
    </source>
</evidence>